<dbReference type="eggNOG" id="ENOG502SNYC">
    <property type="taxonomic scope" value="Eukaryota"/>
</dbReference>
<dbReference type="GO" id="GO:0016747">
    <property type="term" value="F:acyltransferase activity, transferring groups other than amino-acyl groups"/>
    <property type="evidence" value="ECO:0007669"/>
    <property type="project" value="InterPro"/>
</dbReference>
<dbReference type="VEuPathDB" id="FungiDB:ACLA_004570"/>
<dbReference type="PANTHER" id="PTHR42791">
    <property type="entry name" value="GNAT FAMILY ACETYLTRANSFERASE"/>
    <property type="match status" value="1"/>
</dbReference>
<organism evidence="2 3">
    <name type="scientific">Aspergillus clavatus (strain ATCC 1007 / CBS 513.65 / DSM 816 / NCTC 3887 / NRRL 1 / QM 1276 / 107)</name>
    <dbReference type="NCBI Taxonomy" id="344612"/>
    <lineage>
        <taxon>Eukaryota</taxon>
        <taxon>Fungi</taxon>
        <taxon>Dikarya</taxon>
        <taxon>Ascomycota</taxon>
        <taxon>Pezizomycotina</taxon>
        <taxon>Eurotiomycetes</taxon>
        <taxon>Eurotiomycetidae</taxon>
        <taxon>Eurotiales</taxon>
        <taxon>Aspergillaceae</taxon>
        <taxon>Aspergillus</taxon>
        <taxon>Aspergillus subgen. Fumigati</taxon>
    </lineage>
</organism>
<dbReference type="Gene3D" id="3.40.630.30">
    <property type="match status" value="1"/>
</dbReference>
<dbReference type="RefSeq" id="XP_001276469.1">
    <property type="nucleotide sequence ID" value="XM_001276468.1"/>
</dbReference>
<sequence length="252" mass="29222">MQDRFSVEVINDDDFPELTAALWEGFENPYQGVLRLFFPIQNNDREATLKANIQGVKEEYYQQQPDVTWIKVVDREANNKIAAAAKWYFYKDNPYAKREGPMVADWFPEGVTRDFATQAMQQFEHPREQMARRAHAFLHIAFALPQYRGQGLSHLFMKWGVSKADSLGLEAWLDASKYGAPVYEKYGFRKIQPNPVKPVPSRELTEEEQKEWAICEQTILPLNATVMWRPVGGTFVEGETPIPWQQETPDKM</sequence>
<dbReference type="InterPro" id="IPR000182">
    <property type="entry name" value="GNAT_dom"/>
</dbReference>
<dbReference type="InterPro" id="IPR016181">
    <property type="entry name" value="Acyl_CoA_acyltransferase"/>
</dbReference>
<dbReference type="Proteomes" id="UP000006701">
    <property type="component" value="Unassembled WGS sequence"/>
</dbReference>
<dbReference type="KEGG" id="act:ACLA_004570"/>
<dbReference type="AlphaFoldDB" id="A1C5S5"/>
<dbReference type="InterPro" id="IPR052523">
    <property type="entry name" value="Trichothecene_AcTrans"/>
</dbReference>
<dbReference type="HOGENOM" id="CLU_060131_4_0_1"/>
<accession>A1C5S5</accession>
<dbReference type="OrthoDB" id="410198at2759"/>
<feature type="domain" description="N-acetyltransferase" evidence="1">
    <location>
        <begin position="138"/>
        <end position="194"/>
    </location>
</feature>
<protein>
    <submittedName>
        <fullName evidence="2">GNAT family acetyltransferase, putative</fullName>
    </submittedName>
</protein>
<dbReference type="OMA" id="ECWLDAT"/>
<dbReference type="GeneID" id="4708729"/>
<evidence type="ECO:0000313" key="2">
    <source>
        <dbReference type="EMBL" id="EAW15043.1"/>
    </source>
</evidence>
<dbReference type="Pfam" id="PF13673">
    <property type="entry name" value="Acetyltransf_10"/>
    <property type="match status" value="1"/>
</dbReference>
<dbReference type="PANTHER" id="PTHR42791:SF5">
    <property type="entry name" value="HYPOTHETICAL ACETYLTRANSFERASE (EUROFUNG)"/>
    <property type="match status" value="1"/>
</dbReference>
<proteinExistence type="predicted"/>
<dbReference type="EMBL" id="DS027004">
    <property type="protein sequence ID" value="EAW15043.1"/>
    <property type="molecule type" value="Genomic_DNA"/>
</dbReference>
<reference evidence="2 3" key="1">
    <citation type="journal article" date="2008" name="PLoS Genet.">
        <title>Genomic islands in the pathogenic filamentous fungus Aspergillus fumigatus.</title>
        <authorList>
            <person name="Fedorova N.D."/>
            <person name="Khaldi N."/>
            <person name="Joardar V.S."/>
            <person name="Maiti R."/>
            <person name="Amedeo P."/>
            <person name="Anderson M.J."/>
            <person name="Crabtree J."/>
            <person name="Silva J.C."/>
            <person name="Badger J.H."/>
            <person name="Albarraq A."/>
            <person name="Angiuoli S."/>
            <person name="Bussey H."/>
            <person name="Bowyer P."/>
            <person name="Cotty P.J."/>
            <person name="Dyer P.S."/>
            <person name="Egan A."/>
            <person name="Galens K."/>
            <person name="Fraser-Liggett C.M."/>
            <person name="Haas B.J."/>
            <person name="Inman J.M."/>
            <person name="Kent R."/>
            <person name="Lemieux S."/>
            <person name="Malavazi I."/>
            <person name="Orvis J."/>
            <person name="Roemer T."/>
            <person name="Ronning C.M."/>
            <person name="Sundaram J.P."/>
            <person name="Sutton G."/>
            <person name="Turner G."/>
            <person name="Venter J.C."/>
            <person name="White O.R."/>
            <person name="Whitty B.R."/>
            <person name="Youngman P."/>
            <person name="Wolfe K.H."/>
            <person name="Goldman G.H."/>
            <person name="Wortman J.R."/>
            <person name="Jiang B."/>
            <person name="Denning D.W."/>
            <person name="Nierman W.C."/>
        </authorList>
    </citation>
    <scope>NUCLEOTIDE SEQUENCE [LARGE SCALE GENOMIC DNA]</scope>
    <source>
        <strain evidence="3">ATCC 1007 / CBS 513.65 / DSM 816 / NCTC 3887 / NRRL 1</strain>
    </source>
</reference>
<evidence type="ECO:0000259" key="1">
    <source>
        <dbReference type="Pfam" id="PF13673"/>
    </source>
</evidence>
<gene>
    <name evidence="2" type="ORF">ACLA_004570</name>
</gene>
<name>A1C5S5_ASPCL</name>
<dbReference type="SUPFAM" id="SSF55729">
    <property type="entry name" value="Acyl-CoA N-acyltransferases (Nat)"/>
    <property type="match status" value="1"/>
</dbReference>
<keyword evidence="3" id="KW-1185">Reference proteome</keyword>
<evidence type="ECO:0000313" key="3">
    <source>
        <dbReference type="Proteomes" id="UP000006701"/>
    </source>
</evidence>